<accession>A0A369JI67</accession>
<protein>
    <submittedName>
        <fullName evidence="1">Uncharacterized protein</fullName>
    </submittedName>
</protein>
<reference evidence="1" key="1">
    <citation type="submission" date="2018-04" db="EMBL/GenBank/DDBJ databases">
        <title>Whole genome sequencing of Hypsizygus marmoreus.</title>
        <authorList>
            <person name="Choi I.-G."/>
            <person name="Min B."/>
            <person name="Kim J.-G."/>
            <person name="Kim S."/>
            <person name="Oh Y.-L."/>
            <person name="Kong W.-S."/>
            <person name="Park H."/>
            <person name="Jeong J."/>
            <person name="Song E.-S."/>
        </authorList>
    </citation>
    <scope>NUCLEOTIDE SEQUENCE [LARGE SCALE GENOMIC DNA]</scope>
    <source>
        <strain evidence="1">51987-8</strain>
    </source>
</reference>
<dbReference type="AlphaFoldDB" id="A0A369JI67"/>
<keyword evidence="2" id="KW-1185">Reference proteome</keyword>
<sequence length="86" mass="10069">MPFIQISPYLWYRPVLYVPRDSHEMSCKTLSLTSSNYHNNAGSFFMCQSWTLSTEAILKSQLKWMTPLSSYVSQSHSRACPFNYIY</sequence>
<evidence type="ECO:0000313" key="1">
    <source>
        <dbReference type="EMBL" id="RDB19413.1"/>
    </source>
</evidence>
<evidence type="ECO:0000313" key="2">
    <source>
        <dbReference type="Proteomes" id="UP000076154"/>
    </source>
</evidence>
<comment type="caution">
    <text evidence="1">The sequence shown here is derived from an EMBL/GenBank/DDBJ whole genome shotgun (WGS) entry which is preliminary data.</text>
</comment>
<name>A0A369JI67_HYPMA</name>
<dbReference type="EMBL" id="LUEZ02000080">
    <property type="protein sequence ID" value="RDB19413.1"/>
    <property type="molecule type" value="Genomic_DNA"/>
</dbReference>
<dbReference type="Proteomes" id="UP000076154">
    <property type="component" value="Unassembled WGS sequence"/>
</dbReference>
<organism evidence="1 2">
    <name type="scientific">Hypsizygus marmoreus</name>
    <name type="common">White beech mushroom</name>
    <name type="synonym">Agaricus marmoreus</name>
    <dbReference type="NCBI Taxonomy" id="39966"/>
    <lineage>
        <taxon>Eukaryota</taxon>
        <taxon>Fungi</taxon>
        <taxon>Dikarya</taxon>
        <taxon>Basidiomycota</taxon>
        <taxon>Agaricomycotina</taxon>
        <taxon>Agaricomycetes</taxon>
        <taxon>Agaricomycetidae</taxon>
        <taxon>Agaricales</taxon>
        <taxon>Tricholomatineae</taxon>
        <taxon>Lyophyllaceae</taxon>
        <taxon>Hypsizygus</taxon>
    </lineage>
</organism>
<proteinExistence type="predicted"/>
<gene>
    <name evidence="1" type="ORF">Hypma_013545</name>
</gene>
<dbReference type="InParanoid" id="A0A369JI67"/>